<sequence length="37" mass="4618">MPIKEKLKAWMMLRKYPISKKDYEMVFKIDMGIFLFF</sequence>
<keyword evidence="2" id="KW-1185">Reference proteome</keyword>
<dbReference type="KEGG" id="schi:SCHIN_v1c03120"/>
<dbReference type="EMBL" id="CP043026">
    <property type="protein sequence ID" value="QEH61509.1"/>
    <property type="molecule type" value="Genomic_DNA"/>
</dbReference>
<gene>
    <name evidence="1" type="ORF">SCHIN_v1c03120</name>
</gene>
<reference evidence="1 2" key="1">
    <citation type="submission" date="2019-08" db="EMBL/GenBank/DDBJ databases">
        <title>Complete genome sequence of Spiroplasma chinense CCH (DSM 19755).</title>
        <authorList>
            <person name="Shen H.-Y."/>
            <person name="Lin Y.-C."/>
            <person name="Chou L."/>
            <person name="Kuo C.-H."/>
        </authorList>
    </citation>
    <scope>NUCLEOTIDE SEQUENCE [LARGE SCALE GENOMIC DNA]</scope>
    <source>
        <strain evidence="1 2">CCH</strain>
    </source>
</reference>
<evidence type="ECO:0000313" key="1">
    <source>
        <dbReference type="EMBL" id="QEH61509.1"/>
    </source>
</evidence>
<organism evidence="1 2">
    <name type="scientific">Spiroplasma chinense</name>
    <dbReference type="NCBI Taxonomy" id="216932"/>
    <lineage>
        <taxon>Bacteria</taxon>
        <taxon>Bacillati</taxon>
        <taxon>Mycoplasmatota</taxon>
        <taxon>Mollicutes</taxon>
        <taxon>Entomoplasmatales</taxon>
        <taxon>Spiroplasmataceae</taxon>
        <taxon>Spiroplasma</taxon>
    </lineage>
</organism>
<evidence type="ECO:0000313" key="2">
    <source>
        <dbReference type="Proteomes" id="UP000323144"/>
    </source>
</evidence>
<protein>
    <submittedName>
        <fullName evidence="1">Uncharacterized protein</fullName>
    </submittedName>
</protein>
<dbReference type="AlphaFoldDB" id="A0A5B9Y4A3"/>
<proteinExistence type="predicted"/>
<dbReference type="Proteomes" id="UP000323144">
    <property type="component" value="Chromosome"/>
</dbReference>
<accession>A0A5B9Y4A3</accession>
<name>A0A5B9Y4A3_9MOLU</name>